<dbReference type="AlphaFoldDB" id="A0A6C2U529"/>
<dbReference type="Gene3D" id="3.30.1460.30">
    <property type="entry name" value="YgaC/TfoX-N like chaperone"/>
    <property type="match status" value="1"/>
</dbReference>
<dbReference type="Pfam" id="PF04993">
    <property type="entry name" value="TfoX_N"/>
    <property type="match status" value="1"/>
</dbReference>
<dbReference type="EMBL" id="CAAHFG010000002">
    <property type="protein sequence ID" value="VGO14929.1"/>
    <property type="molecule type" value="Genomic_DNA"/>
</dbReference>
<dbReference type="RefSeq" id="WP_136080548.1">
    <property type="nucleotide sequence ID" value="NZ_CAAHFG010000002.1"/>
</dbReference>
<feature type="domain" description="TfoX N-terminal" evidence="1">
    <location>
        <begin position="13"/>
        <end position="100"/>
    </location>
</feature>
<gene>
    <name evidence="2" type="ORF">PDESU_03499</name>
</gene>
<keyword evidence="3" id="KW-1185">Reference proteome</keyword>
<name>A0A6C2U529_PONDE</name>
<evidence type="ECO:0000259" key="1">
    <source>
        <dbReference type="Pfam" id="PF04993"/>
    </source>
</evidence>
<protein>
    <recommendedName>
        <fullName evidence="1">TfoX N-terminal domain-containing protein</fullName>
    </recommendedName>
</protein>
<reference evidence="2 3" key="1">
    <citation type="submission" date="2019-04" db="EMBL/GenBank/DDBJ databases">
        <authorList>
            <person name="Van Vliet M D."/>
        </authorList>
    </citation>
    <scope>NUCLEOTIDE SEQUENCE [LARGE SCALE GENOMIC DNA]</scope>
    <source>
        <strain evidence="2 3">F1</strain>
    </source>
</reference>
<organism evidence="2 3">
    <name type="scientific">Pontiella desulfatans</name>
    <dbReference type="NCBI Taxonomy" id="2750659"/>
    <lineage>
        <taxon>Bacteria</taxon>
        <taxon>Pseudomonadati</taxon>
        <taxon>Kiritimatiellota</taxon>
        <taxon>Kiritimatiellia</taxon>
        <taxon>Kiritimatiellales</taxon>
        <taxon>Pontiellaceae</taxon>
        <taxon>Pontiella</taxon>
    </lineage>
</organism>
<evidence type="ECO:0000313" key="2">
    <source>
        <dbReference type="EMBL" id="VGO14929.1"/>
    </source>
</evidence>
<evidence type="ECO:0000313" key="3">
    <source>
        <dbReference type="Proteomes" id="UP000366872"/>
    </source>
</evidence>
<accession>A0A6C2U529</accession>
<dbReference type="SUPFAM" id="SSF159894">
    <property type="entry name" value="YgaC/TfoX-N like"/>
    <property type="match status" value="1"/>
</dbReference>
<proteinExistence type="predicted"/>
<dbReference type="Proteomes" id="UP000366872">
    <property type="component" value="Unassembled WGS sequence"/>
</dbReference>
<dbReference type="InterPro" id="IPR007076">
    <property type="entry name" value="TfoX_N"/>
</dbReference>
<sequence>MAYDEGLAERIREILADVPDVTEKKMFGGLCLLVSGNMCCGIIDDILMARVGPEQYEECLKLPHAREMDFTGRPMKGMVNVDPEGIAEDEDLSAWIDRCMVFMKTLPRK</sequence>